<dbReference type="EC" id="1.1.1.385" evidence="3"/>
<evidence type="ECO:0000256" key="1">
    <source>
        <dbReference type="ARBA" id="ARBA00006484"/>
    </source>
</evidence>
<dbReference type="Proteomes" id="UP000438448">
    <property type="component" value="Unassembled WGS sequence"/>
</dbReference>
<sequence length="261" mass="26580">MSGRLAGKIALITGTAGGQGRAAALLFAAEGAIVVGTDVNAEGAAETVAMVRAAGGVMDSTHPLDLADEAGVRAWVDTAAATHGGLDIVYNNAGATRFAPLTETSYEDWSFVLRNELDIVFLVTRHAWPHLIARGGGSVLLVGSTAGITGSITNHRIAHTATKGGVVAMTKQLAAEGAIHGIRANCLSPGMIRTPASESNLLGPDHPMRTIAASIPLGRIGIPEDVARCALFLASEESAYVTGANLVIDGGWSAVLPGAVD</sequence>
<keyword evidence="2 3" id="KW-0560">Oxidoreductase</keyword>
<dbReference type="InterPro" id="IPR036291">
    <property type="entry name" value="NAD(P)-bd_dom_sf"/>
</dbReference>
<keyword evidence="4" id="KW-1185">Reference proteome</keyword>
<reference evidence="3 4" key="1">
    <citation type="submission" date="2019-10" db="EMBL/GenBank/DDBJ databases">
        <title>Nocardia macrotermitis sp. nov. and Nocardia aurantia sp. nov., isolated from the gut of fungus growing-termite Macrotermes natalensis.</title>
        <authorList>
            <person name="Benndorf R."/>
            <person name="Schwitalla J."/>
            <person name="Martin K."/>
            <person name="De Beer W."/>
            <person name="Kaster A.-K."/>
            <person name="Vollmers J."/>
            <person name="Poulsen M."/>
            <person name="Beemelmanns C."/>
        </authorList>
    </citation>
    <scope>NUCLEOTIDE SEQUENCE [LARGE SCALE GENOMIC DNA]</scope>
    <source>
        <strain evidence="3 4">RB20</strain>
    </source>
</reference>
<protein>
    <submittedName>
        <fullName evidence="3">Dihydroanticapsin 7-dehydrogenase</fullName>
        <ecNumber evidence="3">1.1.1.385</ecNumber>
    </submittedName>
</protein>
<dbReference type="RefSeq" id="WP_153415381.1">
    <property type="nucleotide sequence ID" value="NZ_WEGK01000021.1"/>
</dbReference>
<dbReference type="FunFam" id="3.40.50.720:FF:000084">
    <property type="entry name" value="Short-chain dehydrogenase reductase"/>
    <property type="match status" value="1"/>
</dbReference>
<dbReference type="CDD" id="cd05233">
    <property type="entry name" value="SDR_c"/>
    <property type="match status" value="1"/>
</dbReference>
<gene>
    <name evidence="3" type="primary">bacC_10</name>
    <name evidence="3" type="ORF">NRB20_67470</name>
</gene>
<name>A0A7K0DCV6_9NOCA</name>
<dbReference type="PRINTS" id="PR00081">
    <property type="entry name" value="GDHRDH"/>
</dbReference>
<dbReference type="Pfam" id="PF13561">
    <property type="entry name" value="adh_short_C2"/>
    <property type="match status" value="1"/>
</dbReference>
<evidence type="ECO:0000313" key="4">
    <source>
        <dbReference type="Proteomes" id="UP000438448"/>
    </source>
</evidence>
<proteinExistence type="inferred from homology"/>
<comment type="similarity">
    <text evidence="1">Belongs to the short-chain dehydrogenases/reductases (SDR) family.</text>
</comment>
<organism evidence="3 4">
    <name type="scientific">Nocardia macrotermitis</name>
    <dbReference type="NCBI Taxonomy" id="2585198"/>
    <lineage>
        <taxon>Bacteria</taxon>
        <taxon>Bacillati</taxon>
        <taxon>Actinomycetota</taxon>
        <taxon>Actinomycetes</taxon>
        <taxon>Mycobacteriales</taxon>
        <taxon>Nocardiaceae</taxon>
        <taxon>Nocardia</taxon>
    </lineage>
</organism>
<evidence type="ECO:0000256" key="2">
    <source>
        <dbReference type="ARBA" id="ARBA00023002"/>
    </source>
</evidence>
<dbReference type="PANTHER" id="PTHR42760:SF115">
    <property type="entry name" value="3-OXOACYL-[ACYL-CARRIER-PROTEIN] REDUCTASE FABG"/>
    <property type="match status" value="1"/>
</dbReference>
<evidence type="ECO:0000313" key="3">
    <source>
        <dbReference type="EMBL" id="MQY23616.1"/>
    </source>
</evidence>
<dbReference type="EMBL" id="WEGK01000021">
    <property type="protein sequence ID" value="MQY23616.1"/>
    <property type="molecule type" value="Genomic_DNA"/>
</dbReference>
<comment type="caution">
    <text evidence="3">The sequence shown here is derived from an EMBL/GenBank/DDBJ whole genome shotgun (WGS) entry which is preliminary data.</text>
</comment>
<dbReference type="PANTHER" id="PTHR42760">
    <property type="entry name" value="SHORT-CHAIN DEHYDROGENASES/REDUCTASES FAMILY MEMBER"/>
    <property type="match status" value="1"/>
</dbReference>
<dbReference type="PRINTS" id="PR00080">
    <property type="entry name" value="SDRFAMILY"/>
</dbReference>
<dbReference type="SUPFAM" id="SSF51735">
    <property type="entry name" value="NAD(P)-binding Rossmann-fold domains"/>
    <property type="match status" value="1"/>
</dbReference>
<dbReference type="OrthoDB" id="8959163at2"/>
<dbReference type="Gene3D" id="3.40.50.720">
    <property type="entry name" value="NAD(P)-binding Rossmann-like Domain"/>
    <property type="match status" value="1"/>
</dbReference>
<accession>A0A7K0DCV6</accession>
<dbReference type="AlphaFoldDB" id="A0A7K0DCV6"/>
<dbReference type="GO" id="GO:0016616">
    <property type="term" value="F:oxidoreductase activity, acting on the CH-OH group of donors, NAD or NADP as acceptor"/>
    <property type="evidence" value="ECO:0007669"/>
    <property type="project" value="TreeGrafter"/>
</dbReference>
<dbReference type="InterPro" id="IPR002347">
    <property type="entry name" value="SDR_fam"/>
</dbReference>